<dbReference type="Pfam" id="PF03938">
    <property type="entry name" value="OmpH"/>
    <property type="match status" value="1"/>
</dbReference>
<dbReference type="GO" id="GO:0050821">
    <property type="term" value="P:protein stabilization"/>
    <property type="evidence" value="ECO:0007669"/>
    <property type="project" value="TreeGrafter"/>
</dbReference>
<dbReference type="SUPFAM" id="SSF111384">
    <property type="entry name" value="OmpH-like"/>
    <property type="match status" value="1"/>
</dbReference>
<evidence type="ECO:0000313" key="4">
    <source>
        <dbReference type="Proteomes" id="UP000186026"/>
    </source>
</evidence>
<dbReference type="Proteomes" id="UP000186026">
    <property type="component" value="Unassembled WGS sequence"/>
</dbReference>
<dbReference type="PANTHER" id="PTHR35089:SF1">
    <property type="entry name" value="CHAPERONE PROTEIN SKP"/>
    <property type="match status" value="1"/>
</dbReference>
<accession>A0A1N7Q160</accession>
<dbReference type="GO" id="GO:0005829">
    <property type="term" value="C:cytosol"/>
    <property type="evidence" value="ECO:0007669"/>
    <property type="project" value="TreeGrafter"/>
</dbReference>
<dbReference type="AlphaFoldDB" id="A0A1N7Q160"/>
<dbReference type="STRING" id="529505.SAMN05421761_12415"/>
<dbReference type="SMART" id="SM00935">
    <property type="entry name" value="OmpH"/>
    <property type="match status" value="1"/>
</dbReference>
<dbReference type="PANTHER" id="PTHR35089">
    <property type="entry name" value="CHAPERONE PROTEIN SKP"/>
    <property type="match status" value="1"/>
</dbReference>
<keyword evidence="2" id="KW-0732">Signal</keyword>
<sequence length="224" mass="25125">MEIDLNKKFFVYICANLKQQIINVKKLSKVLGVLGFATIVFSACNNSGTTTPSNSEAEANSEVSISDLKIAYILTDSVIANFDLFKEKSGEITEKGRKFESELGSRARGFEQEVQNFEQTAGTMTPNQARAKQEDLMKKERNLVTYRDNLMQELQSDESQLYSDVIDRIQEYLTEYAEENDLEMILSYTRGGAVWYSKKSLDITDKVTAGLNAKYAASKSAGNK</sequence>
<evidence type="ECO:0000256" key="2">
    <source>
        <dbReference type="ARBA" id="ARBA00022729"/>
    </source>
</evidence>
<dbReference type="GO" id="GO:0051082">
    <property type="term" value="F:unfolded protein binding"/>
    <property type="evidence" value="ECO:0007669"/>
    <property type="project" value="InterPro"/>
</dbReference>
<evidence type="ECO:0000256" key="1">
    <source>
        <dbReference type="ARBA" id="ARBA00009091"/>
    </source>
</evidence>
<organism evidence="3 4">
    <name type="scientific">Belliella pelovolcani</name>
    <dbReference type="NCBI Taxonomy" id="529505"/>
    <lineage>
        <taxon>Bacteria</taxon>
        <taxon>Pseudomonadati</taxon>
        <taxon>Bacteroidota</taxon>
        <taxon>Cytophagia</taxon>
        <taxon>Cytophagales</taxon>
        <taxon>Cyclobacteriaceae</taxon>
        <taxon>Belliella</taxon>
    </lineage>
</organism>
<dbReference type="Gene3D" id="3.30.910.20">
    <property type="entry name" value="Skp domain"/>
    <property type="match status" value="1"/>
</dbReference>
<dbReference type="InterPro" id="IPR024930">
    <property type="entry name" value="Skp_dom_sf"/>
</dbReference>
<dbReference type="InterPro" id="IPR005632">
    <property type="entry name" value="Chaperone_Skp"/>
</dbReference>
<protein>
    <submittedName>
        <fullName evidence="3">Periplasmic chaperone for outer membrane proteins Skp</fullName>
    </submittedName>
</protein>
<proteinExistence type="inferred from homology"/>
<comment type="similarity">
    <text evidence="1">Belongs to the Skp family.</text>
</comment>
<gene>
    <name evidence="3" type="ORF">SAMN05421761_12415</name>
</gene>
<reference evidence="4" key="1">
    <citation type="submission" date="2017-01" db="EMBL/GenBank/DDBJ databases">
        <authorList>
            <person name="Varghese N."/>
            <person name="Submissions S."/>
        </authorList>
    </citation>
    <scope>NUCLEOTIDE SEQUENCE [LARGE SCALE GENOMIC DNA]</scope>
    <source>
        <strain evidence="4">DSM 46698</strain>
    </source>
</reference>
<dbReference type="EMBL" id="FTOP01000024">
    <property type="protein sequence ID" value="SIT16347.1"/>
    <property type="molecule type" value="Genomic_DNA"/>
</dbReference>
<evidence type="ECO:0000313" key="3">
    <source>
        <dbReference type="EMBL" id="SIT16347.1"/>
    </source>
</evidence>
<keyword evidence="4" id="KW-1185">Reference proteome</keyword>
<name>A0A1N7Q160_9BACT</name>